<dbReference type="EMBL" id="LXQA010122682">
    <property type="protein sequence ID" value="MCI20982.1"/>
    <property type="molecule type" value="Genomic_DNA"/>
</dbReference>
<proteinExistence type="predicted"/>
<organism evidence="1 2">
    <name type="scientific">Trifolium medium</name>
    <dbReference type="NCBI Taxonomy" id="97028"/>
    <lineage>
        <taxon>Eukaryota</taxon>
        <taxon>Viridiplantae</taxon>
        <taxon>Streptophyta</taxon>
        <taxon>Embryophyta</taxon>
        <taxon>Tracheophyta</taxon>
        <taxon>Spermatophyta</taxon>
        <taxon>Magnoliopsida</taxon>
        <taxon>eudicotyledons</taxon>
        <taxon>Gunneridae</taxon>
        <taxon>Pentapetalae</taxon>
        <taxon>rosids</taxon>
        <taxon>fabids</taxon>
        <taxon>Fabales</taxon>
        <taxon>Fabaceae</taxon>
        <taxon>Papilionoideae</taxon>
        <taxon>50 kb inversion clade</taxon>
        <taxon>NPAAA clade</taxon>
        <taxon>Hologalegina</taxon>
        <taxon>IRL clade</taxon>
        <taxon>Trifolieae</taxon>
        <taxon>Trifolium</taxon>
    </lineage>
</organism>
<evidence type="ECO:0000313" key="1">
    <source>
        <dbReference type="EMBL" id="MCI20982.1"/>
    </source>
</evidence>
<keyword evidence="2" id="KW-1185">Reference proteome</keyword>
<protein>
    <submittedName>
        <fullName evidence="1">Uncharacterized protein</fullName>
    </submittedName>
</protein>
<sequence length="59" mass="6639">MVAFNAGVRRSWAYGCCVKLTFTCVARDLMDIYIAGSCFCSRNSRERKDILRVSSPTLV</sequence>
<dbReference type="Proteomes" id="UP000265520">
    <property type="component" value="Unassembled WGS sequence"/>
</dbReference>
<reference evidence="1 2" key="1">
    <citation type="journal article" date="2018" name="Front. Plant Sci.">
        <title>Red Clover (Trifolium pratense) and Zigzag Clover (T. medium) - A Picture of Genomic Similarities and Differences.</title>
        <authorList>
            <person name="Dluhosova J."/>
            <person name="Istvanek J."/>
            <person name="Nedelnik J."/>
            <person name="Repkova J."/>
        </authorList>
    </citation>
    <scope>NUCLEOTIDE SEQUENCE [LARGE SCALE GENOMIC DNA]</scope>
    <source>
        <strain evidence="2">cv. 10/8</strain>
        <tissue evidence="1">Leaf</tissue>
    </source>
</reference>
<name>A0A392QAS7_9FABA</name>
<dbReference type="AlphaFoldDB" id="A0A392QAS7"/>
<evidence type="ECO:0000313" key="2">
    <source>
        <dbReference type="Proteomes" id="UP000265520"/>
    </source>
</evidence>
<accession>A0A392QAS7</accession>
<comment type="caution">
    <text evidence="1">The sequence shown here is derived from an EMBL/GenBank/DDBJ whole genome shotgun (WGS) entry which is preliminary data.</text>
</comment>